<comment type="caution">
    <text evidence="1">The sequence shown here is derived from an EMBL/GenBank/DDBJ whole genome shotgun (WGS) entry which is preliminary data.</text>
</comment>
<gene>
    <name evidence="1" type="ORF">Ade02nite_83450</name>
</gene>
<dbReference type="InterPro" id="IPR015424">
    <property type="entry name" value="PyrdxlP-dep_Trfase"/>
</dbReference>
<evidence type="ECO:0008006" key="3">
    <source>
        <dbReference type="Google" id="ProtNLM"/>
    </source>
</evidence>
<dbReference type="RefSeq" id="WP_203776196.1">
    <property type="nucleotide sequence ID" value="NZ_BAAABO010000031.1"/>
</dbReference>
<reference evidence="1 2" key="1">
    <citation type="submission" date="2021-01" db="EMBL/GenBank/DDBJ databases">
        <title>Whole genome shotgun sequence of Actinoplanes deccanensis NBRC 13994.</title>
        <authorList>
            <person name="Komaki H."/>
            <person name="Tamura T."/>
        </authorList>
    </citation>
    <scope>NUCLEOTIDE SEQUENCE [LARGE SCALE GENOMIC DNA]</scope>
    <source>
        <strain evidence="1 2">NBRC 13994</strain>
    </source>
</reference>
<name>A0ABQ3YI68_9ACTN</name>
<accession>A0ABQ3YI68</accession>
<sequence length="353" mass="38769">MRPEIGSEFHWDPAALHGAGLPSWLPPRRALFATACGAMHALVRLLRPRGRLFFPSYFCTGVAAALAEDVPIGWYRHLPDGEGPRLDTLRARNGDVVLAQNLFGRETGEPWRPWIEAHPGVIVVEDHSHDPFSDWARRSTAAYAVASLRKTLPLPDGGLLWSPLGRRLPDPEGTPSPGSDLKLAAMLLKAAWLDGHPVPHDTFRALQQRGEQALICGAGPPSALTGAALTLMDAEGLRERSIRRARDLTALLPAETPDWRVLAHGAALFRVQLLCRSEQIRDALQQRLARQRIFASVHWRQDRTAFWSGDEEAAALAARMLTLPADHRCTPSDVRRLAAALPVPAAVAGRDRL</sequence>
<keyword evidence="2" id="KW-1185">Reference proteome</keyword>
<organism evidence="1 2">
    <name type="scientific">Paractinoplanes deccanensis</name>
    <dbReference type="NCBI Taxonomy" id="113561"/>
    <lineage>
        <taxon>Bacteria</taxon>
        <taxon>Bacillati</taxon>
        <taxon>Actinomycetota</taxon>
        <taxon>Actinomycetes</taxon>
        <taxon>Micromonosporales</taxon>
        <taxon>Micromonosporaceae</taxon>
        <taxon>Paractinoplanes</taxon>
    </lineage>
</organism>
<dbReference type="EMBL" id="BOMI01000176">
    <property type="protein sequence ID" value="GID79704.1"/>
    <property type="molecule type" value="Genomic_DNA"/>
</dbReference>
<evidence type="ECO:0000313" key="1">
    <source>
        <dbReference type="EMBL" id="GID79704.1"/>
    </source>
</evidence>
<evidence type="ECO:0000313" key="2">
    <source>
        <dbReference type="Proteomes" id="UP000609879"/>
    </source>
</evidence>
<dbReference type="SUPFAM" id="SSF53383">
    <property type="entry name" value="PLP-dependent transferases"/>
    <property type="match status" value="1"/>
</dbReference>
<dbReference type="Proteomes" id="UP000609879">
    <property type="component" value="Unassembled WGS sequence"/>
</dbReference>
<proteinExistence type="predicted"/>
<protein>
    <recommendedName>
        <fullName evidence="3">DegT/DnrJ/EryC1/StrS aminotransferase family protein</fullName>
    </recommendedName>
</protein>